<feature type="region of interest" description="Disordered" evidence="1">
    <location>
        <begin position="1"/>
        <end position="66"/>
    </location>
</feature>
<comment type="caution">
    <text evidence="2">The sequence shown here is derived from an EMBL/GenBank/DDBJ whole genome shotgun (WGS) entry which is preliminary data.</text>
</comment>
<evidence type="ECO:0000313" key="2">
    <source>
        <dbReference type="EMBL" id="GFR73536.1"/>
    </source>
</evidence>
<feature type="compositionally biased region" description="Acidic residues" evidence="1">
    <location>
        <begin position="14"/>
        <end position="45"/>
    </location>
</feature>
<proteinExistence type="predicted"/>
<dbReference type="AlphaFoldDB" id="A0AAV4FMF2"/>
<sequence>MKKKAEKSKKREREEEEDKEEEEEEEGEKEEGEEEEQEEQEEQEEEKLKKKKKRKKKNEELSKITEPKATHLILSLNAVHMKSLTEIAIYFTNCSIQSEKKVNNRVLFFYLIPSQS</sequence>
<keyword evidence="3" id="KW-1185">Reference proteome</keyword>
<reference evidence="2 3" key="1">
    <citation type="journal article" date="2021" name="Elife">
        <title>Chloroplast acquisition without the gene transfer in kleptoplastic sea slugs, Plakobranchus ocellatus.</title>
        <authorList>
            <person name="Maeda T."/>
            <person name="Takahashi S."/>
            <person name="Yoshida T."/>
            <person name="Shimamura S."/>
            <person name="Takaki Y."/>
            <person name="Nagai Y."/>
            <person name="Toyoda A."/>
            <person name="Suzuki Y."/>
            <person name="Arimoto A."/>
            <person name="Ishii H."/>
            <person name="Satoh N."/>
            <person name="Nishiyama T."/>
            <person name="Hasebe M."/>
            <person name="Maruyama T."/>
            <person name="Minagawa J."/>
            <person name="Obokata J."/>
            <person name="Shigenobu S."/>
        </authorList>
    </citation>
    <scope>NUCLEOTIDE SEQUENCE [LARGE SCALE GENOMIC DNA]</scope>
</reference>
<feature type="compositionally biased region" description="Basic residues" evidence="1">
    <location>
        <begin position="1"/>
        <end position="10"/>
    </location>
</feature>
<organism evidence="2 3">
    <name type="scientific">Elysia marginata</name>
    <dbReference type="NCBI Taxonomy" id="1093978"/>
    <lineage>
        <taxon>Eukaryota</taxon>
        <taxon>Metazoa</taxon>
        <taxon>Spiralia</taxon>
        <taxon>Lophotrochozoa</taxon>
        <taxon>Mollusca</taxon>
        <taxon>Gastropoda</taxon>
        <taxon>Heterobranchia</taxon>
        <taxon>Euthyneura</taxon>
        <taxon>Panpulmonata</taxon>
        <taxon>Sacoglossa</taxon>
        <taxon>Placobranchoidea</taxon>
        <taxon>Plakobranchidae</taxon>
        <taxon>Elysia</taxon>
    </lineage>
</organism>
<evidence type="ECO:0000313" key="3">
    <source>
        <dbReference type="Proteomes" id="UP000762676"/>
    </source>
</evidence>
<gene>
    <name evidence="2" type="ORF">ElyMa_002139600</name>
</gene>
<dbReference type="EMBL" id="BMAT01004451">
    <property type="protein sequence ID" value="GFR73536.1"/>
    <property type="molecule type" value="Genomic_DNA"/>
</dbReference>
<feature type="compositionally biased region" description="Basic and acidic residues" evidence="1">
    <location>
        <begin position="57"/>
        <end position="66"/>
    </location>
</feature>
<accession>A0AAV4FMF2</accession>
<dbReference type="Proteomes" id="UP000762676">
    <property type="component" value="Unassembled WGS sequence"/>
</dbReference>
<protein>
    <submittedName>
        <fullName evidence="2">Uncharacterized protein</fullName>
    </submittedName>
</protein>
<evidence type="ECO:0000256" key="1">
    <source>
        <dbReference type="SAM" id="MobiDB-lite"/>
    </source>
</evidence>
<name>A0AAV4FMF2_9GAST</name>